<proteinExistence type="predicted"/>
<evidence type="ECO:0000256" key="2">
    <source>
        <dbReference type="ARBA" id="ARBA00022884"/>
    </source>
</evidence>
<comment type="caution">
    <text evidence="4">The sequence shown here is derived from an EMBL/GenBank/DDBJ whole genome shotgun (WGS) entry which is preliminary data.</text>
</comment>
<dbReference type="SUPFAM" id="SSF100950">
    <property type="entry name" value="NagB/RpiA/CoA transferase-like"/>
    <property type="match status" value="1"/>
</dbReference>
<accession>A0A9D3Z3N2</accession>
<feature type="region of interest" description="Disordered" evidence="3">
    <location>
        <begin position="303"/>
        <end position="326"/>
    </location>
</feature>
<evidence type="ECO:0000256" key="3">
    <source>
        <dbReference type="SAM" id="MobiDB-lite"/>
    </source>
</evidence>
<reference evidence="4" key="1">
    <citation type="journal article" date="2019" name="bioRxiv">
        <title>The Genome of the Zebra Mussel, Dreissena polymorpha: A Resource for Invasive Species Research.</title>
        <authorList>
            <person name="McCartney M.A."/>
            <person name="Auch B."/>
            <person name="Kono T."/>
            <person name="Mallez S."/>
            <person name="Zhang Y."/>
            <person name="Obille A."/>
            <person name="Becker A."/>
            <person name="Abrahante J.E."/>
            <person name="Garbe J."/>
            <person name="Badalamenti J.P."/>
            <person name="Herman A."/>
            <person name="Mangelson H."/>
            <person name="Liachko I."/>
            <person name="Sullivan S."/>
            <person name="Sone E.D."/>
            <person name="Koren S."/>
            <person name="Silverstein K.A.T."/>
            <person name="Beckman K.B."/>
            <person name="Gohl D.M."/>
        </authorList>
    </citation>
    <scope>NUCLEOTIDE SEQUENCE</scope>
    <source>
        <strain evidence="4">Duluth1</strain>
        <tissue evidence="4">Whole animal</tissue>
    </source>
</reference>
<dbReference type="PANTHER" id="PTHR13017">
    <property type="entry name" value="5-FORMYLTETRAHYDROFOLATE CYCLO-LIGASE-RELATED"/>
    <property type="match status" value="1"/>
</dbReference>
<dbReference type="Gene3D" id="3.40.50.10420">
    <property type="entry name" value="NagB/RpiA/CoA transferase-like"/>
    <property type="match status" value="1"/>
</dbReference>
<dbReference type="AlphaFoldDB" id="A0A9D3Z3N2"/>
<dbReference type="EMBL" id="JAIWYP010000014">
    <property type="protein sequence ID" value="KAH3711249.1"/>
    <property type="molecule type" value="Genomic_DNA"/>
</dbReference>
<organism evidence="4 5">
    <name type="scientific">Dreissena polymorpha</name>
    <name type="common">Zebra mussel</name>
    <name type="synonym">Mytilus polymorpha</name>
    <dbReference type="NCBI Taxonomy" id="45954"/>
    <lineage>
        <taxon>Eukaryota</taxon>
        <taxon>Metazoa</taxon>
        <taxon>Spiralia</taxon>
        <taxon>Lophotrochozoa</taxon>
        <taxon>Mollusca</taxon>
        <taxon>Bivalvia</taxon>
        <taxon>Autobranchia</taxon>
        <taxon>Heteroconchia</taxon>
        <taxon>Euheterodonta</taxon>
        <taxon>Imparidentia</taxon>
        <taxon>Neoheterodontei</taxon>
        <taxon>Myida</taxon>
        <taxon>Dreissenoidea</taxon>
        <taxon>Dreissenidae</taxon>
        <taxon>Dreissena</taxon>
    </lineage>
</organism>
<evidence type="ECO:0000313" key="5">
    <source>
        <dbReference type="Proteomes" id="UP000828390"/>
    </source>
</evidence>
<evidence type="ECO:0000256" key="1">
    <source>
        <dbReference type="ARBA" id="ARBA00015518"/>
    </source>
</evidence>
<dbReference type="FunFam" id="3.40.50.10420:FF:000001">
    <property type="entry name" value="Methenyltetrahydrofolate synthase domain-containing protein"/>
    <property type="match status" value="1"/>
</dbReference>
<gene>
    <name evidence="4" type="ORF">DPMN_070751</name>
</gene>
<dbReference type="PANTHER" id="PTHR13017:SF0">
    <property type="entry name" value="METHENYLTETRAHYDROFOLATE SYNTHASE DOMAIN-CONTAINING PROTEIN"/>
    <property type="match status" value="1"/>
</dbReference>
<dbReference type="InterPro" id="IPR002698">
    <property type="entry name" value="FTHF_cligase"/>
</dbReference>
<keyword evidence="5" id="KW-1185">Reference proteome</keyword>
<sequence>MKLQRDTPAPRLAFAIFSTLYRDRNPTMSQKWPADSVKEMGPDDVTKPAIRNAVWKYIEENDMADFPRPVNRRIPNVKGAATAAELIPTMQEFKTAQVVKINPDKPQEQARFLTLDAGKTLLVPTPRLRTGLFNKITPPAGATKDILRICSTSQGVREYSTTMSLEDKFKVDLVIVGSVAVSRAGVRIGKGEGFADLEWAMMSTIKAVNPDTVVITSVHECQIIDIPESLAEDHDLSVDYIVTPKEIIKCNRKRSKPTGIIWSKLEPIKLKRVPILRRLWQMEKDAGVNVTLKDGVEFDLAEAEREDAEREAEREERRKLEGGRRL</sequence>
<dbReference type="Pfam" id="PF01812">
    <property type="entry name" value="5-FTHF_cyc-lig"/>
    <property type="match status" value="1"/>
</dbReference>
<dbReference type="InterPro" id="IPR037171">
    <property type="entry name" value="NagB/RpiA_transferase-like"/>
</dbReference>
<evidence type="ECO:0000313" key="4">
    <source>
        <dbReference type="EMBL" id="KAH3711249.1"/>
    </source>
</evidence>
<protein>
    <recommendedName>
        <fullName evidence="1">Methenyltetrahydrofolate synthase domain-containing protein</fullName>
    </recommendedName>
</protein>
<name>A0A9D3Z3N2_DREPO</name>
<dbReference type="GO" id="GO:0005737">
    <property type="term" value="C:cytoplasm"/>
    <property type="evidence" value="ECO:0007669"/>
    <property type="project" value="TreeGrafter"/>
</dbReference>
<reference evidence="4" key="2">
    <citation type="submission" date="2020-11" db="EMBL/GenBank/DDBJ databases">
        <authorList>
            <person name="McCartney M.A."/>
            <person name="Auch B."/>
            <person name="Kono T."/>
            <person name="Mallez S."/>
            <person name="Becker A."/>
            <person name="Gohl D.M."/>
            <person name="Silverstein K.A.T."/>
            <person name="Koren S."/>
            <person name="Bechman K.B."/>
            <person name="Herman A."/>
            <person name="Abrahante J.E."/>
            <person name="Garbe J."/>
        </authorList>
    </citation>
    <scope>NUCLEOTIDE SEQUENCE</scope>
    <source>
        <strain evidence="4">Duluth1</strain>
        <tissue evidence="4">Whole animal</tissue>
    </source>
</reference>
<keyword evidence="2" id="KW-0694">RNA-binding</keyword>
<dbReference type="InterPro" id="IPR024185">
    <property type="entry name" value="FTHF_cligase-like_sf"/>
</dbReference>
<dbReference type="GO" id="GO:0003723">
    <property type="term" value="F:RNA binding"/>
    <property type="evidence" value="ECO:0007669"/>
    <property type="project" value="UniProtKB-KW"/>
</dbReference>
<feature type="compositionally biased region" description="Basic and acidic residues" evidence="3">
    <location>
        <begin position="307"/>
        <end position="326"/>
    </location>
</feature>
<dbReference type="Proteomes" id="UP000828390">
    <property type="component" value="Unassembled WGS sequence"/>
</dbReference>